<protein>
    <submittedName>
        <fullName evidence="1">Uncharacterized protein</fullName>
    </submittedName>
</protein>
<keyword evidence="2" id="KW-1185">Reference proteome</keyword>
<evidence type="ECO:0000313" key="2">
    <source>
        <dbReference type="Proteomes" id="UP000571183"/>
    </source>
</evidence>
<comment type="caution">
    <text evidence="1">The sequence shown here is derived from an EMBL/GenBank/DDBJ whole genome shotgun (WGS) entry which is preliminary data.</text>
</comment>
<dbReference type="AlphaFoldDB" id="A0A840DNW9"/>
<name>A0A840DNW9_9MICO</name>
<proteinExistence type="predicted"/>
<dbReference type="EMBL" id="JACIFD010000004">
    <property type="protein sequence ID" value="MBB4071239.1"/>
    <property type="molecule type" value="Genomic_DNA"/>
</dbReference>
<reference evidence="1" key="1">
    <citation type="submission" date="2020-08" db="EMBL/GenBank/DDBJ databases">
        <title>Sequencing the genomes of 1000 actinobacteria strains.</title>
        <authorList>
            <person name="Klenk H.-P."/>
        </authorList>
    </citation>
    <scope>NUCLEOTIDE SEQUENCE [LARGE SCALE GENOMIC DNA]</scope>
    <source>
        <strain evidence="1">DSM 27064</strain>
    </source>
</reference>
<sequence length="36" mass="4075">MPNHDCNEAPLVELGELQLFGPTNLITWVFEYSQAP</sequence>
<evidence type="ECO:0000313" key="1">
    <source>
        <dbReference type="EMBL" id="MBB4071239.1"/>
    </source>
</evidence>
<accession>A0A840DNW9</accession>
<dbReference type="Proteomes" id="UP000571183">
    <property type="component" value="Unassembled WGS sequence"/>
</dbReference>
<gene>
    <name evidence="1" type="ORF">F5897_000531</name>
</gene>
<organism evidence="1 2">
    <name type="scientific">Canibacter oris</name>
    <dbReference type="NCBI Taxonomy" id="1365628"/>
    <lineage>
        <taxon>Bacteria</taxon>
        <taxon>Bacillati</taxon>
        <taxon>Actinomycetota</taxon>
        <taxon>Actinomycetes</taxon>
        <taxon>Micrococcales</taxon>
        <taxon>Microbacteriaceae</taxon>
        <taxon>Canibacter</taxon>
    </lineage>
</organism>